<feature type="region of interest" description="Disordered" evidence="1">
    <location>
        <begin position="58"/>
        <end position="103"/>
    </location>
</feature>
<feature type="compositionally biased region" description="Polar residues" evidence="1">
    <location>
        <begin position="22"/>
        <end position="36"/>
    </location>
</feature>
<protein>
    <submittedName>
        <fullName evidence="2">TBC1 domain family member 4</fullName>
    </submittedName>
</protein>
<organism evidence="2">
    <name type="scientific">Culex pipiens</name>
    <name type="common">House mosquito</name>
    <dbReference type="NCBI Taxonomy" id="7175"/>
    <lineage>
        <taxon>Eukaryota</taxon>
        <taxon>Metazoa</taxon>
        <taxon>Ecdysozoa</taxon>
        <taxon>Arthropoda</taxon>
        <taxon>Hexapoda</taxon>
        <taxon>Insecta</taxon>
        <taxon>Pterygota</taxon>
        <taxon>Neoptera</taxon>
        <taxon>Endopterygota</taxon>
        <taxon>Diptera</taxon>
        <taxon>Nematocera</taxon>
        <taxon>Culicoidea</taxon>
        <taxon>Culicidae</taxon>
        <taxon>Culicinae</taxon>
        <taxon>Culicini</taxon>
        <taxon>Culex</taxon>
        <taxon>Culex</taxon>
    </lineage>
</organism>
<feature type="region of interest" description="Disordered" evidence="1">
    <location>
        <begin position="175"/>
        <end position="320"/>
    </location>
</feature>
<feature type="compositionally biased region" description="Polar residues" evidence="1">
    <location>
        <begin position="283"/>
        <end position="294"/>
    </location>
</feature>
<feature type="region of interest" description="Disordered" evidence="1">
    <location>
        <begin position="1"/>
        <end position="39"/>
    </location>
</feature>
<feature type="compositionally biased region" description="Polar residues" evidence="1">
    <location>
        <begin position="94"/>
        <end position="103"/>
    </location>
</feature>
<feature type="compositionally biased region" description="Low complexity" evidence="1">
    <location>
        <begin position="217"/>
        <end position="238"/>
    </location>
</feature>
<feature type="compositionally biased region" description="Polar residues" evidence="1">
    <location>
        <begin position="187"/>
        <end position="216"/>
    </location>
</feature>
<accession>A0A8D8P5G6</accession>
<reference evidence="2" key="1">
    <citation type="submission" date="2021-05" db="EMBL/GenBank/DDBJ databases">
        <authorList>
            <person name="Alioto T."/>
            <person name="Alioto T."/>
            <person name="Gomez Garrido J."/>
        </authorList>
    </citation>
    <scope>NUCLEOTIDE SEQUENCE</scope>
</reference>
<name>A0A8D8P5G6_CULPI</name>
<dbReference type="AlphaFoldDB" id="A0A8D8P5G6"/>
<evidence type="ECO:0000256" key="1">
    <source>
        <dbReference type="SAM" id="MobiDB-lite"/>
    </source>
</evidence>
<dbReference type="EMBL" id="HBUE01324498">
    <property type="protein sequence ID" value="CAG6590137.1"/>
    <property type="molecule type" value="Transcribed_RNA"/>
</dbReference>
<feature type="compositionally biased region" description="Basic and acidic residues" evidence="1">
    <location>
        <begin position="311"/>
        <end position="320"/>
    </location>
</feature>
<feature type="compositionally biased region" description="Low complexity" evidence="1">
    <location>
        <begin position="72"/>
        <end position="90"/>
    </location>
</feature>
<dbReference type="EMBL" id="HBUE01217940">
    <property type="protein sequence ID" value="CAG6538126.1"/>
    <property type="molecule type" value="Transcribed_RNA"/>
</dbReference>
<proteinExistence type="predicted"/>
<dbReference type="EMBL" id="HBUE01217944">
    <property type="protein sequence ID" value="CAG6538130.1"/>
    <property type="molecule type" value="Transcribed_RNA"/>
</dbReference>
<sequence>MAELMQQMRDPASIGTGGSVGSIPQSIVSSSGANSNDIHRALRGQGIHSTPASNLKLSEQMRHAQHDSSPIQNGASQANGQQQSATSAGGRISASKSFSGGLNHTASGGNIQASGSVSSSLSSLPDISANNSQFFEVLYVGKIKVSHKRVPFTFIDDALPKFKAYDAQKLKQQLDAARKTNGDEPSDQNSSETSSNGQPTQAGLNRISESNESQSVPAESEQDSISSSSNNSSPATSQADNKENTLPLAQAPDDAEVFRGRRVSHFDIPAKKVDSKEEDSNNDESTTSKNTNGCTKVDEYQRSVSLQQPQKDSKSSSDEE</sequence>
<feature type="compositionally biased region" description="Basic and acidic residues" evidence="1">
    <location>
        <begin position="256"/>
        <end position="279"/>
    </location>
</feature>
<dbReference type="EMBL" id="HBUE01324502">
    <property type="protein sequence ID" value="CAG6590141.1"/>
    <property type="molecule type" value="Transcribed_RNA"/>
</dbReference>
<evidence type="ECO:0000313" key="2">
    <source>
        <dbReference type="EMBL" id="CAG6590137.1"/>
    </source>
</evidence>